<dbReference type="GO" id="GO:0005525">
    <property type="term" value="F:GTP binding"/>
    <property type="evidence" value="ECO:0007669"/>
    <property type="project" value="UniProtKB-KW"/>
</dbReference>
<organism evidence="5 6">
    <name type="scientific">Ichthyophthirius multifiliis</name>
    <name type="common">White spot disease agent</name>
    <name type="synonym">Ich</name>
    <dbReference type="NCBI Taxonomy" id="5932"/>
    <lineage>
        <taxon>Eukaryota</taxon>
        <taxon>Sar</taxon>
        <taxon>Alveolata</taxon>
        <taxon>Ciliophora</taxon>
        <taxon>Intramacronucleata</taxon>
        <taxon>Oligohymenophorea</taxon>
        <taxon>Hymenostomatida</taxon>
        <taxon>Ophryoglenina</taxon>
        <taxon>Ichthyophthirius</taxon>
    </lineage>
</organism>
<dbReference type="SMART" id="SM00174">
    <property type="entry name" value="RHO"/>
    <property type="match status" value="1"/>
</dbReference>
<dbReference type="InterPro" id="IPR003578">
    <property type="entry name" value="Small_GTPase_Rho"/>
</dbReference>
<dbReference type="InterPro" id="IPR027417">
    <property type="entry name" value="P-loop_NTPase"/>
</dbReference>
<dbReference type="eggNOG" id="KOG1707">
    <property type="taxonomic scope" value="Eukaryota"/>
</dbReference>
<dbReference type="EMBL" id="GL984390">
    <property type="protein sequence ID" value="EGR27042.1"/>
    <property type="molecule type" value="Genomic_DNA"/>
</dbReference>
<dbReference type="Gene3D" id="1.10.238.10">
    <property type="entry name" value="EF-hand"/>
    <property type="match status" value="2"/>
</dbReference>
<sequence>MIIDIQIKKIIINKIKKNIKQIYINIIIYINKFKYYYKYLFLQESSVLDPVVFTDQQVNQYLVSTILIDTNGDILTIIDDWKSQYLINQIKTSEIILLFYDLQNNQSIQSLSNKWIPFINLHSQDVPIIIIGNKCDLAQEICSQIPENNRIEKVIIPLIKQCKQVQMGFECSALTFQHISEVIYSAHRAVLYPLSPLYDISQKQITEAFKQALTRIFWICDKDLDNKWSNEELREFQMEVFQGDLSENDIIGIKNLIKKDILYQENRVYINQQSDYIDQFISQEGFYILQKKCVELMKMQICWYILRHFNYNDKLEINDQFFNDQLIIEYGSGRTVELSLQTKNFIVNKCFKRFSNNQQTIQISKLNEIFYPYKQNPFRNFLHIIDKQYDEQQLITEQDFLKLFIYQTNFDYKQTFKILIYIGFQGSLCDAFNITNSTNMYSQLIKMHTRQVINIYFVGNQQCLLEIFRQIKNQQNIDQLSDIIIQHELKNKKSRYFILNFVNINNIQSLFEDSNKMYFFFQFFFFFNFFFSVNFLCIVFENKDQLKYLLENQSQLYQQILDSTKMYIQIRNFQEKEIKQYLSQFSQENIIYSLSNQNNANTLQNLKNCFEDLIDKPQIYILYIILYFIYIYIYINFLIRICGLQVNKIQNLKERDGFFKNNMGSIMLCSSILAILGYIIVTKKKQNLIDCFCNIKSKIFK</sequence>
<evidence type="ECO:0000259" key="4">
    <source>
        <dbReference type="Pfam" id="PF08356"/>
    </source>
</evidence>
<evidence type="ECO:0000256" key="2">
    <source>
        <dbReference type="ARBA" id="ARBA00023134"/>
    </source>
</evidence>
<dbReference type="RefSeq" id="XP_004023926.1">
    <property type="nucleotide sequence ID" value="XM_004023877.1"/>
</dbReference>
<keyword evidence="1" id="KW-0547">Nucleotide-binding</keyword>
<keyword evidence="3" id="KW-1133">Transmembrane helix</keyword>
<dbReference type="AlphaFoldDB" id="G0R678"/>
<dbReference type="SMART" id="SM00175">
    <property type="entry name" value="RAB"/>
    <property type="match status" value="1"/>
</dbReference>
<dbReference type="OrthoDB" id="10020961at2759"/>
<reference evidence="5 6" key="1">
    <citation type="submission" date="2011-07" db="EMBL/GenBank/DDBJ databases">
        <authorList>
            <person name="Coyne R."/>
            <person name="Brami D."/>
            <person name="Johnson J."/>
            <person name="Hostetler J."/>
            <person name="Hannick L."/>
            <person name="Clark T."/>
            <person name="Cassidy-Hanley D."/>
            <person name="Inman J."/>
        </authorList>
    </citation>
    <scope>NUCLEOTIDE SEQUENCE [LARGE SCALE GENOMIC DNA]</scope>
    <source>
        <strain evidence="5 6">G5</strain>
    </source>
</reference>
<dbReference type="InterPro" id="IPR013567">
    <property type="entry name" value="EF_hand_assoc_2"/>
</dbReference>
<proteinExistence type="predicted"/>
<evidence type="ECO:0000256" key="1">
    <source>
        <dbReference type="ARBA" id="ARBA00022741"/>
    </source>
</evidence>
<keyword evidence="3" id="KW-0812">Transmembrane</keyword>
<dbReference type="Pfam" id="PF00071">
    <property type="entry name" value="Ras"/>
    <property type="match status" value="1"/>
</dbReference>
<evidence type="ECO:0000313" key="5">
    <source>
        <dbReference type="EMBL" id="EGR27042.1"/>
    </source>
</evidence>
<dbReference type="GO" id="GO:0007264">
    <property type="term" value="P:small GTPase-mediated signal transduction"/>
    <property type="evidence" value="ECO:0007669"/>
    <property type="project" value="InterPro"/>
</dbReference>
<dbReference type="Gene3D" id="3.40.50.300">
    <property type="entry name" value="P-loop containing nucleotide triphosphate hydrolases"/>
    <property type="match status" value="1"/>
</dbReference>
<accession>G0R678</accession>
<dbReference type="GeneID" id="14903095"/>
<feature type="transmembrane region" description="Helical" evidence="3">
    <location>
        <begin position="661"/>
        <end position="681"/>
    </location>
</feature>
<keyword evidence="2" id="KW-0342">GTP-binding</keyword>
<dbReference type="STRING" id="857967.G0R678"/>
<keyword evidence="6" id="KW-1185">Reference proteome</keyword>
<feature type="transmembrane region" description="Helical" evidence="3">
    <location>
        <begin position="517"/>
        <end position="540"/>
    </location>
</feature>
<protein>
    <recommendedName>
        <fullName evidence="4">EF hand associated type-2 domain-containing protein</fullName>
    </recommendedName>
</protein>
<dbReference type="OMA" id="QICWAIL"/>
<dbReference type="Pfam" id="PF08356">
    <property type="entry name" value="EF_assoc_2"/>
    <property type="match status" value="1"/>
</dbReference>
<dbReference type="InParanoid" id="G0R678"/>
<dbReference type="InterPro" id="IPR001806">
    <property type="entry name" value="Small_GTPase"/>
</dbReference>
<keyword evidence="3" id="KW-0472">Membrane</keyword>
<dbReference type="Proteomes" id="UP000008983">
    <property type="component" value="Unassembled WGS sequence"/>
</dbReference>
<feature type="transmembrane region" description="Helical" evidence="3">
    <location>
        <begin position="620"/>
        <end position="641"/>
    </location>
</feature>
<dbReference type="SUPFAM" id="SSF52540">
    <property type="entry name" value="P-loop containing nucleoside triphosphate hydrolases"/>
    <property type="match status" value="1"/>
</dbReference>
<feature type="domain" description="EF hand associated type-2" evidence="4">
    <location>
        <begin position="270"/>
        <end position="340"/>
    </location>
</feature>
<dbReference type="PANTHER" id="PTHR24072">
    <property type="entry name" value="RHO FAMILY GTPASE"/>
    <property type="match status" value="1"/>
</dbReference>
<dbReference type="GO" id="GO:0003924">
    <property type="term" value="F:GTPase activity"/>
    <property type="evidence" value="ECO:0007669"/>
    <property type="project" value="InterPro"/>
</dbReference>
<evidence type="ECO:0000313" key="6">
    <source>
        <dbReference type="Proteomes" id="UP000008983"/>
    </source>
</evidence>
<name>G0R678_ICHMU</name>
<gene>
    <name evidence="5" type="ORF">IMG5_202800</name>
</gene>
<evidence type="ECO:0000256" key="3">
    <source>
        <dbReference type="SAM" id="Phobius"/>
    </source>
</evidence>